<gene>
    <name evidence="3" type="ORF">L9059_19520</name>
</gene>
<evidence type="ECO:0000313" key="3">
    <source>
        <dbReference type="EMBL" id="MCK1792326.1"/>
    </source>
</evidence>
<dbReference type="InterPro" id="IPR000290">
    <property type="entry name" value="Colicin_pyocin"/>
</dbReference>
<dbReference type="Proteomes" id="UP001299876">
    <property type="component" value="Unassembled WGS sequence"/>
</dbReference>
<dbReference type="PRINTS" id="PR01299">
    <property type="entry name" value="PYOCIN"/>
</dbReference>
<reference evidence="3 4" key="1">
    <citation type="submission" date="2022-02" db="EMBL/GenBank/DDBJ databases">
        <title>Comparative genomics of the first Antarctic Pseudomonas spp. capable of biotransforming 2,4,6-Trinitrotoluene.</title>
        <authorList>
            <person name="Cabrera M.A."/>
            <person name="Marquez S.L."/>
            <person name="Perez-Donoso J.M."/>
        </authorList>
    </citation>
    <scope>NUCLEOTIDE SEQUENCE [LARGE SCALE GENOMIC DNA]</scope>
    <source>
        <strain evidence="3 4">TNT19</strain>
    </source>
</reference>
<organism evidence="3 4">
    <name type="scientific">Pseudomonas violetae</name>
    <dbReference type="NCBI Taxonomy" id="2915813"/>
    <lineage>
        <taxon>Bacteria</taxon>
        <taxon>Pseudomonadati</taxon>
        <taxon>Pseudomonadota</taxon>
        <taxon>Gammaproteobacteria</taxon>
        <taxon>Pseudomonadales</taxon>
        <taxon>Pseudomonadaceae</taxon>
        <taxon>Pseudomonas</taxon>
    </lineage>
</organism>
<evidence type="ECO:0000313" key="4">
    <source>
        <dbReference type="Proteomes" id="UP001299876"/>
    </source>
</evidence>
<dbReference type="RefSeq" id="WP_247292572.1">
    <property type="nucleotide sequence ID" value="NZ_JAKNRW010000018.1"/>
</dbReference>
<name>A0ABT0F3N3_9PSED</name>
<dbReference type="SUPFAM" id="SSF47345">
    <property type="entry name" value="Colicin E immunity proteins"/>
    <property type="match status" value="1"/>
</dbReference>
<dbReference type="Gene3D" id="1.10.1200.20">
    <property type="entry name" value="Colicin E immunity protein"/>
    <property type="match status" value="1"/>
</dbReference>
<evidence type="ECO:0000256" key="2">
    <source>
        <dbReference type="ARBA" id="ARBA00023025"/>
    </source>
</evidence>
<accession>A0ABT0F3N3</accession>
<keyword evidence="4" id="KW-1185">Reference proteome</keyword>
<keyword evidence="2" id="KW-0079">Bacteriocin immunity</keyword>
<sequence length="91" mass="10610">MTFKERFEDYTEAEFLEFLRCLFEDKRDLSDDGFDDFIIKGILHFEAIAEHPDGIHAFSLPGESAKSSPEKVLKRLKEWRAANNKPGFKLE</sequence>
<protein>
    <submittedName>
        <fullName evidence="3">Bacteriocin immunity protein</fullName>
    </submittedName>
</protein>
<dbReference type="CDD" id="cd16363">
    <property type="entry name" value="Col_Im_like"/>
    <property type="match status" value="1"/>
</dbReference>
<evidence type="ECO:0000256" key="1">
    <source>
        <dbReference type="ARBA" id="ARBA00009346"/>
    </source>
</evidence>
<comment type="similarity">
    <text evidence="1">Belongs to the colicins ColE2/ColE8/ColE9 and pyocins S1/S2 family.</text>
</comment>
<dbReference type="EMBL" id="JAKNRW010000018">
    <property type="protein sequence ID" value="MCK1792326.1"/>
    <property type="molecule type" value="Genomic_DNA"/>
</dbReference>
<dbReference type="InterPro" id="IPR035900">
    <property type="entry name" value="Colicin_E_sf"/>
</dbReference>
<dbReference type="Pfam" id="PF01320">
    <property type="entry name" value="Colicin_Pyocin"/>
    <property type="match status" value="1"/>
</dbReference>
<proteinExistence type="inferred from homology"/>
<comment type="caution">
    <text evidence="3">The sequence shown here is derived from an EMBL/GenBank/DDBJ whole genome shotgun (WGS) entry which is preliminary data.</text>
</comment>